<name>A0A1U7NBW2_9CYAN</name>
<dbReference type="RefSeq" id="WP_075906408.1">
    <property type="nucleotide sequence ID" value="NZ_MKZS01000001.1"/>
</dbReference>
<dbReference type="InterPro" id="IPR010328">
    <property type="entry name" value="DUF928"/>
</dbReference>
<dbReference type="PROSITE" id="PS51257">
    <property type="entry name" value="PROKAR_LIPOPROTEIN"/>
    <property type="match status" value="1"/>
</dbReference>
<comment type="caution">
    <text evidence="1">The sequence shown here is derived from an EMBL/GenBank/DDBJ whole genome shotgun (WGS) entry which is preliminary data.</text>
</comment>
<dbReference type="Pfam" id="PF06051">
    <property type="entry name" value="DUF928"/>
    <property type="match status" value="1"/>
</dbReference>
<dbReference type="AlphaFoldDB" id="A0A1U7NBW2"/>
<organism evidence="1 2">
    <name type="scientific">Moorena bouillonii PNG</name>
    <dbReference type="NCBI Taxonomy" id="568701"/>
    <lineage>
        <taxon>Bacteria</taxon>
        <taxon>Bacillati</taxon>
        <taxon>Cyanobacteriota</taxon>
        <taxon>Cyanophyceae</taxon>
        <taxon>Coleofasciculales</taxon>
        <taxon>Coleofasciculaceae</taxon>
        <taxon>Moorena</taxon>
    </lineage>
</organism>
<evidence type="ECO:0008006" key="3">
    <source>
        <dbReference type="Google" id="ProtNLM"/>
    </source>
</evidence>
<reference evidence="1 2" key="1">
    <citation type="submission" date="2016-10" db="EMBL/GenBank/DDBJ databases">
        <title>Comparative genomics uncovers the prolific and rare metabolic potential of the cyanobacterial genus Moorea.</title>
        <authorList>
            <person name="Leao T."/>
            <person name="Castelao G."/>
            <person name="Korobeynikov A."/>
            <person name="Monroe E.A."/>
            <person name="Podell S."/>
            <person name="Glukhov E."/>
            <person name="Allen E."/>
            <person name="Gerwick W.H."/>
            <person name="Gerwick L."/>
        </authorList>
    </citation>
    <scope>NUCLEOTIDE SEQUENCE [LARGE SCALE GENOMIC DNA]</scope>
    <source>
        <strain evidence="1 2">PNG5-198</strain>
    </source>
</reference>
<proteinExistence type="predicted"/>
<dbReference type="EMBL" id="MKZS01000001">
    <property type="protein sequence ID" value="OLT63447.1"/>
    <property type="molecule type" value="Genomic_DNA"/>
</dbReference>
<gene>
    <name evidence="1" type="ORF">BJP37_22715</name>
</gene>
<protein>
    <recommendedName>
        <fullName evidence="3">DUF928 domain-containing protein</fullName>
    </recommendedName>
</protein>
<accession>A0A1U7NBW2</accession>
<evidence type="ECO:0000313" key="1">
    <source>
        <dbReference type="EMBL" id="OLT63447.1"/>
    </source>
</evidence>
<dbReference type="Proteomes" id="UP000186657">
    <property type="component" value="Unassembled WGS sequence"/>
</dbReference>
<sequence length="266" mass="30382">MLSKLFRLQYLFAFNLMVVAWSSCFLISRVEADQSISKEQEVQLPTYFIQANPEPPDKGTPLAPDGTGSRGDCLYKAELPPLHALVDIKNLYSTVSDYPTFWIYLPYTSDDAPLGEFSLQDEDGENDFYRKSFKLPDQPGIVGIRLPKTETPLEVGQTYAWNIKIKCPTRESVNQPSTPAYITGDVRRVAQSPDLEKELNEAKIPLERITAYSKHHIWYDTLTELAELQLQEPQNRTFETVWIKLLTNQSFELETISQTKLLGNLQ</sequence>
<keyword evidence="2" id="KW-1185">Reference proteome</keyword>
<evidence type="ECO:0000313" key="2">
    <source>
        <dbReference type="Proteomes" id="UP000186657"/>
    </source>
</evidence>